<dbReference type="EMBL" id="JALNTZ010000001">
    <property type="protein sequence ID" value="KAJ3666650.1"/>
    <property type="molecule type" value="Genomic_DNA"/>
</dbReference>
<proteinExistence type="predicted"/>
<feature type="region of interest" description="Disordered" evidence="1">
    <location>
        <begin position="35"/>
        <end position="71"/>
    </location>
</feature>
<accession>A0AA38MPT0</accession>
<sequence>MQSEKFMYKRKLSGRLRRNLLISCALLQPSSEKIRRLPPINRSPGAPFQDRSKKKWRRRDSVSQENSLRNDMGGTGVSDVINYFLIGLLCAGGRKH</sequence>
<protein>
    <submittedName>
        <fullName evidence="2">Uncharacterized protein</fullName>
    </submittedName>
</protein>
<keyword evidence="4" id="KW-1185">Reference proteome</keyword>
<comment type="caution">
    <text evidence="2">The sequence shown here is derived from an EMBL/GenBank/DDBJ whole genome shotgun (WGS) entry which is preliminary data.</text>
</comment>
<evidence type="ECO:0000313" key="4">
    <source>
        <dbReference type="Proteomes" id="UP001168821"/>
    </source>
</evidence>
<dbReference type="Proteomes" id="UP001168821">
    <property type="component" value="Unassembled WGS sequence"/>
</dbReference>
<dbReference type="AlphaFoldDB" id="A0AA38MPT0"/>
<organism evidence="2 4">
    <name type="scientific">Zophobas morio</name>
    <dbReference type="NCBI Taxonomy" id="2755281"/>
    <lineage>
        <taxon>Eukaryota</taxon>
        <taxon>Metazoa</taxon>
        <taxon>Ecdysozoa</taxon>
        <taxon>Arthropoda</taxon>
        <taxon>Hexapoda</taxon>
        <taxon>Insecta</taxon>
        <taxon>Pterygota</taxon>
        <taxon>Neoptera</taxon>
        <taxon>Endopterygota</taxon>
        <taxon>Coleoptera</taxon>
        <taxon>Polyphaga</taxon>
        <taxon>Cucujiformia</taxon>
        <taxon>Tenebrionidae</taxon>
        <taxon>Zophobas</taxon>
    </lineage>
</organism>
<evidence type="ECO:0000313" key="3">
    <source>
        <dbReference type="EMBL" id="KAJ3666691.1"/>
    </source>
</evidence>
<name>A0AA38MPT0_9CUCU</name>
<evidence type="ECO:0000256" key="1">
    <source>
        <dbReference type="SAM" id="MobiDB-lite"/>
    </source>
</evidence>
<evidence type="ECO:0000313" key="2">
    <source>
        <dbReference type="EMBL" id="KAJ3666650.1"/>
    </source>
</evidence>
<dbReference type="EMBL" id="JALNTZ010000001">
    <property type="protein sequence ID" value="KAJ3666691.1"/>
    <property type="molecule type" value="Genomic_DNA"/>
</dbReference>
<gene>
    <name evidence="2" type="ORF">Zmor_002085</name>
    <name evidence="3" type="ORF">Zmor_002125</name>
</gene>
<reference evidence="2" key="1">
    <citation type="journal article" date="2023" name="G3 (Bethesda)">
        <title>Whole genome assemblies of Zophobas morio and Tenebrio molitor.</title>
        <authorList>
            <person name="Kaur S."/>
            <person name="Stinson S.A."/>
            <person name="diCenzo G.C."/>
        </authorList>
    </citation>
    <scope>NUCLEOTIDE SEQUENCE</scope>
    <source>
        <strain evidence="2">QUZm001</strain>
    </source>
</reference>